<name>A0A179T6P7_9BACI</name>
<reference evidence="2" key="1">
    <citation type="submission" date="2016-04" db="EMBL/GenBank/DDBJ databases">
        <authorList>
            <person name="Lyu Z."/>
            <person name="Lyu W."/>
        </authorList>
    </citation>
    <scope>NUCLEOTIDE SEQUENCE [LARGE SCALE GENOMIC DNA]</scope>
    <source>
        <strain evidence="2">C44</strain>
    </source>
</reference>
<dbReference type="Pfam" id="PF11553">
    <property type="entry name" value="DUF3231"/>
    <property type="match status" value="2"/>
</dbReference>
<dbReference type="EMBL" id="LWSG01000001">
    <property type="protein sequence ID" value="OAS89070.1"/>
    <property type="molecule type" value="Genomic_DNA"/>
</dbReference>
<dbReference type="OrthoDB" id="1675670at2"/>
<protein>
    <recommendedName>
        <fullName evidence="3">DUF3231 family protein</fullName>
    </recommendedName>
</protein>
<dbReference type="STRING" id="152268.A6K24_00425"/>
<dbReference type="InterPro" id="IPR021617">
    <property type="entry name" value="DUF3231"/>
</dbReference>
<sequence length="340" mass="38206">MTEHHIQLTSAEIASIWAGYMNDSMSKCVLGYFLKTVEDVEIKAVVQYAFDLSSTHIKKLTTIFQEEQIPTPTGFTNSDVNLNAPSLFTDPFMLVYINHMAKLGLLGYSGFVAMSARDDMRAYYREGLSKTSELFERSSKVLLSKGLFIKAPYIAYPTNTDYVDSKKYLSGFSLFSKQRPLNAVEISHLFMNIQTNIMGSKLAQSFAQISPRENIQKWMLRGRDISKKHVQVFSKILLNNNIQPPVSSDIAITDSTTPPFSDKLTLYHMGFMSTAGTGNYATAAAASQRSDLIFNYERLSLEVAQYAKDGADIMISNEWLEQPPGTLDKDQLTNKKELKN</sequence>
<keyword evidence="2" id="KW-1185">Reference proteome</keyword>
<dbReference type="RefSeq" id="WP_066323837.1">
    <property type="nucleotide sequence ID" value="NZ_LWSG01000001.1"/>
</dbReference>
<dbReference type="AlphaFoldDB" id="A0A179T6P7"/>
<evidence type="ECO:0000313" key="2">
    <source>
        <dbReference type="Proteomes" id="UP000078534"/>
    </source>
</evidence>
<evidence type="ECO:0008006" key="3">
    <source>
        <dbReference type="Google" id="ProtNLM"/>
    </source>
</evidence>
<gene>
    <name evidence="1" type="ORF">A6K24_00425</name>
</gene>
<organism evidence="1 2">
    <name type="scientific">Metabacillus litoralis</name>
    <dbReference type="NCBI Taxonomy" id="152268"/>
    <lineage>
        <taxon>Bacteria</taxon>
        <taxon>Bacillati</taxon>
        <taxon>Bacillota</taxon>
        <taxon>Bacilli</taxon>
        <taxon>Bacillales</taxon>
        <taxon>Bacillaceae</taxon>
        <taxon>Metabacillus</taxon>
    </lineage>
</organism>
<dbReference type="Proteomes" id="UP000078534">
    <property type="component" value="Unassembled WGS sequence"/>
</dbReference>
<accession>A0A179T6P7</accession>
<comment type="caution">
    <text evidence="1">The sequence shown here is derived from an EMBL/GenBank/DDBJ whole genome shotgun (WGS) entry which is preliminary data.</text>
</comment>
<proteinExistence type="predicted"/>
<dbReference type="InterPro" id="IPR012347">
    <property type="entry name" value="Ferritin-like"/>
</dbReference>
<evidence type="ECO:0000313" key="1">
    <source>
        <dbReference type="EMBL" id="OAS89070.1"/>
    </source>
</evidence>
<dbReference type="Gene3D" id="1.20.1260.10">
    <property type="match status" value="2"/>
</dbReference>